<dbReference type="Gene3D" id="3.90.1200.10">
    <property type="match status" value="1"/>
</dbReference>
<evidence type="ECO:0000313" key="2">
    <source>
        <dbReference type="EMBL" id="MFC3760084.1"/>
    </source>
</evidence>
<dbReference type="RefSeq" id="WP_205120093.1">
    <property type="nucleotide sequence ID" value="NZ_JAFBCM010000001.1"/>
</dbReference>
<accession>A0ABV7Y5P0</accession>
<dbReference type="SUPFAM" id="SSF56112">
    <property type="entry name" value="Protein kinase-like (PK-like)"/>
    <property type="match status" value="1"/>
</dbReference>
<sequence>MDERGALAGWTSVVGPAARVEPMEKVNNPIWKVTGEDGREWVLKHLPEWPPGVGPVEEYRVLCYLQAGGLPVAVPVVTDDGLIAYNADNLGTDPVEKQPTGPDAYVLIPLLPNDPELKESPEEAHTIGRGIGRLDSMLAACPWRVTSFTDDPAPDILGDDYAKLPAELRDLVDPLRERLWAALTDLPTQLTHGDCNVGNVLVHDGEVTGYIDLDHLPHGPGVGDLSCYLASRLRGQIIDGDPQAMTAVLRHYVAGYHEIHPLTERELAAVVPLLLTSLVGGAGWSLHGWVPNPNGYQRNLRAITWIAPRYDETVVAAAL</sequence>
<proteinExistence type="predicted"/>
<comment type="caution">
    <text evidence="2">The sequence shown here is derived from an EMBL/GenBank/DDBJ whole genome shotgun (WGS) entry which is preliminary data.</text>
</comment>
<evidence type="ECO:0000313" key="3">
    <source>
        <dbReference type="Proteomes" id="UP001595699"/>
    </source>
</evidence>
<dbReference type="InterPro" id="IPR002575">
    <property type="entry name" value="Aminoglycoside_PTrfase"/>
</dbReference>
<gene>
    <name evidence="2" type="ORF">ACFOUW_04495</name>
</gene>
<feature type="domain" description="Aminoglycoside phosphotransferase" evidence="1">
    <location>
        <begin position="26"/>
        <end position="260"/>
    </location>
</feature>
<keyword evidence="3" id="KW-1185">Reference proteome</keyword>
<evidence type="ECO:0000259" key="1">
    <source>
        <dbReference type="Pfam" id="PF01636"/>
    </source>
</evidence>
<dbReference type="Proteomes" id="UP001595699">
    <property type="component" value="Unassembled WGS sequence"/>
</dbReference>
<protein>
    <submittedName>
        <fullName evidence="2">Phosphotransferase enzyme family protein</fullName>
    </submittedName>
</protein>
<name>A0ABV7Y5P0_9ACTN</name>
<organism evidence="2 3">
    <name type="scientific">Tenggerimyces flavus</name>
    <dbReference type="NCBI Taxonomy" id="1708749"/>
    <lineage>
        <taxon>Bacteria</taxon>
        <taxon>Bacillati</taxon>
        <taxon>Actinomycetota</taxon>
        <taxon>Actinomycetes</taxon>
        <taxon>Propionibacteriales</taxon>
        <taxon>Nocardioidaceae</taxon>
        <taxon>Tenggerimyces</taxon>
    </lineage>
</organism>
<dbReference type="InterPro" id="IPR011009">
    <property type="entry name" value="Kinase-like_dom_sf"/>
</dbReference>
<dbReference type="EMBL" id="JBHRZH010000004">
    <property type="protein sequence ID" value="MFC3760084.1"/>
    <property type="molecule type" value="Genomic_DNA"/>
</dbReference>
<dbReference type="Pfam" id="PF01636">
    <property type="entry name" value="APH"/>
    <property type="match status" value="1"/>
</dbReference>
<reference evidence="3" key="1">
    <citation type="journal article" date="2019" name="Int. J. Syst. Evol. Microbiol.">
        <title>The Global Catalogue of Microorganisms (GCM) 10K type strain sequencing project: providing services to taxonomists for standard genome sequencing and annotation.</title>
        <authorList>
            <consortium name="The Broad Institute Genomics Platform"/>
            <consortium name="The Broad Institute Genome Sequencing Center for Infectious Disease"/>
            <person name="Wu L."/>
            <person name="Ma J."/>
        </authorList>
    </citation>
    <scope>NUCLEOTIDE SEQUENCE [LARGE SCALE GENOMIC DNA]</scope>
    <source>
        <strain evidence="3">CGMCC 4.7241</strain>
    </source>
</reference>